<evidence type="ECO:0000313" key="1">
    <source>
        <dbReference type="Proteomes" id="UP000095287"/>
    </source>
</evidence>
<sequence length="72" mass="8128">MTSHIPHSQIAPCRNLPFLHRPIFHILQKCTPSSSWRQTPHRLVRLSLVLLLPLVPDPQADQCEQDAGGQLS</sequence>
<dbReference type="WBParaSite" id="L893_g14298.t1">
    <property type="protein sequence ID" value="L893_g14298.t1"/>
    <property type="gene ID" value="L893_g14298"/>
</dbReference>
<dbReference type="Proteomes" id="UP000095287">
    <property type="component" value="Unplaced"/>
</dbReference>
<protein>
    <submittedName>
        <fullName evidence="2">Uncharacterized protein</fullName>
    </submittedName>
</protein>
<keyword evidence="1" id="KW-1185">Reference proteome</keyword>
<evidence type="ECO:0000313" key="2">
    <source>
        <dbReference type="WBParaSite" id="L893_g14298.t1"/>
    </source>
</evidence>
<organism evidence="1 2">
    <name type="scientific">Steinernema glaseri</name>
    <dbReference type="NCBI Taxonomy" id="37863"/>
    <lineage>
        <taxon>Eukaryota</taxon>
        <taxon>Metazoa</taxon>
        <taxon>Ecdysozoa</taxon>
        <taxon>Nematoda</taxon>
        <taxon>Chromadorea</taxon>
        <taxon>Rhabditida</taxon>
        <taxon>Tylenchina</taxon>
        <taxon>Panagrolaimomorpha</taxon>
        <taxon>Strongyloidoidea</taxon>
        <taxon>Steinernematidae</taxon>
        <taxon>Steinernema</taxon>
    </lineage>
</organism>
<name>A0A1I7YAD6_9BILA</name>
<proteinExistence type="predicted"/>
<reference evidence="2" key="1">
    <citation type="submission" date="2016-11" db="UniProtKB">
        <authorList>
            <consortium name="WormBaseParasite"/>
        </authorList>
    </citation>
    <scope>IDENTIFICATION</scope>
</reference>
<dbReference type="AlphaFoldDB" id="A0A1I7YAD6"/>
<accession>A0A1I7YAD6</accession>